<feature type="chain" id="PRO_5046223250" description="Fruit-body specific protein a" evidence="1">
    <location>
        <begin position="23"/>
        <end position="496"/>
    </location>
</feature>
<accession>A0ABR1JD45</accession>
<evidence type="ECO:0008006" key="4">
    <source>
        <dbReference type="Google" id="ProtNLM"/>
    </source>
</evidence>
<dbReference type="Gene3D" id="2.60.120.260">
    <property type="entry name" value="Galactose-binding domain-like"/>
    <property type="match status" value="1"/>
</dbReference>
<evidence type="ECO:0000313" key="3">
    <source>
        <dbReference type="Proteomes" id="UP001498398"/>
    </source>
</evidence>
<keyword evidence="3" id="KW-1185">Reference proteome</keyword>
<dbReference type="PANTHER" id="PTHR36578:SF1">
    <property type="entry name" value="APPLE DOMAIN-CONTAINING PROTEIN"/>
    <property type="match status" value="1"/>
</dbReference>
<feature type="signal peptide" evidence="1">
    <location>
        <begin position="1"/>
        <end position="22"/>
    </location>
</feature>
<gene>
    <name evidence="2" type="ORF">VKT23_011283</name>
</gene>
<dbReference type="PANTHER" id="PTHR36578">
    <property type="entry name" value="CHROMOSOME 15, WHOLE GENOME SHOTGUN SEQUENCE"/>
    <property type="match status" value="1"/>
</dbReference>
<sequence>MLHSLLRRLLVLSTLAISLTEGSLVYPAFGGVPVADAGTVNHNRSFTDAKTIASTAFVVDQKGGAAGDVPPNLPPPPVRITAIDGTLTNITLDAMTSKSQVSSTKRSAADYVKLFDGTGTGPDDRDGSIEGTAYLTFTLVDNSTYNIDACLNFCDNVEQCVFANLYYEFNNPGLDWVFSEGSNLKCAVYADIHNASEKINRGGQQLEPPPAGLTYIQQSSGWAAKSLVDPETPDGYELVFGPTNGANNAPGFLGFLFIDRYDVQACADLCDTRGADSQGGGCQFFNIWRAVVNGVPTTYTCSMYYLVADESTAVNFGQGDLVVTQSRGYRRKNLIPDGGFEGFTCPHSDTTFCFTSGYSTWKGITPPFGHLDASIFHYALYARTGTGVALLGSAYGEDCLPGTLTPSSKLKTEAGKTYSLQFFHSSAYSGVKAEADAFVEIHWNGNIVATIRPGYSGWTFYSFNVVAKGNDVLQFHGGQAPAYSFIDDVSLFLTVG</sequence>
<reference evidence="2 3" key="1">
    <citation type="submission" date="2024-01" db="EMBL/GenBank/DDBJ databases">
        <title>A draft genome for the cacao thread blight pathogen Marasmiellus scandens.</title>
        <authorList>
            <person name="Baruah I.K."/>
            <person name="Leung J."/>
            <person name="Bukari Y."/>
            <person name="Amoako-Attah I."/>
            <person name="Meinhardt L.W."/>
            <person name="Bailey B.A."/>
            <person name="Cohen S.P."/>
        </authorList>
    </citation>
    <scope>NUCLEOTIDE SEQUENCE [LARGE SCALE GENOMIC DNA]</scope>
    <source>
        <strain evidence="2 3">GH-19</strain>
    </source>
</reference>
<dbReference type="Proteomes" id="UP001498398">
    <property type="component" value="Unassembled WGS sequence"/>
</dbReference>
<evidence type="ECO:0000313" key="2">
    <source>
        <dbReference type="EMBL" id="KAK7454529.1"/>
    </source>
</evidence>
<organism evidence="2 3">
    <name type="scientific">Marasmiellus scandens</name>
    <dbReference type="NCBI Taxonomy" id="2682957"/>
    <lineage>
        <taxon>Eukaryota</taxon>
        <taxon>Fungi</taxon>
        <taxon>Dikarya</taxon>
        <taxon>Basidiomycota</taxon>
        <taxon>Agaricomycotina</taxon>
        <taxon>Agaricomycetes</taxon>
        <taxon>Agaricomycetidae</taxon>
        <taxon>Agaricales</taxon>
        <taxon>Marasmiineae</taxon>
        <taxon>Omphalotaceae</taxon>
        <taxon>Marasmiellus</taxon>
    </lineage>
</organism>
<comment type="caution">
    <text evidence="2">The sequence shown here is derived from an EMBL/GenBank/DDBJ whole genome shotgun (WGS) entry which is preliminary data.</text>
</comment>
<proteinExistence type="predicted"/>
<keyword evidence="1" id="KW-0732">Signal</keyword>
<dbReference type="EMBL" id="JBANRG010000024">
    <property type="protein sequence ID" value="KAK7454529.1"/>
    <property type="molecule type" value="Genomic_DNA"/>
</dbReference>
<name>A0ABR1JD45_9AGAR</name>
<evidence type="ECO:0000256" key="1">
    <source>
        <dbReference type="SAM" id="SignalP"/>
    </source>
</evidence>
<protein>
    <recommendedName>
        <fullName evidence="4">Fruit-body specific protein a</fullName>
    </recommendedName>
</protein>